<dbReference type="SUPFAM" id="SSF46785">
    <property type="entry name" value="Winged helix' DNA-binding domain"/>
    <property type="match status" value="1"/>
</dbReference>
<dbReference type="AlphaFoldDB" id="A0A261U8T6"/>
<evidence type="ECO:0000259" key="4">
    <source>
        <dbReference type="PROSITE" id="PS51077"/>
    </source>
</evidence>
<dbReference type="Gene3D" id="3.30.450.40">
    <property type="match status" value="2"/>
</dbReference>
<evidence type="ECO:0000256" key="3">
    <source>
        <dbReference type="ARBA" id="ARBA00023163"/>
    </source>
</evidence>
<dbReference type="PANTHER" id="PTHR30136:SF39">
    <property type="entry name" value="TRANSCRIPTIONAL REGULATORY PROTEIN"/>
    <property type="match status" value="1"/>
</dbReference>
<keyword evidence="2" id="KW-0238">DNA-binding</keyword>
<evidence type="ECO:0000313" key="7">
    <source>
        <dbReference type="Proteomes" id="UP000216885"/>
    </source>
</evidence>
<dbReference type="Pfam" id="PF01614">
    <property type="entry name" value="IclR_C"/>
    <property type="match status" value="1"/>
</dbReference>
<gene>
    <name evidence="6" type="ORF">CAL20_07305</name>
</gene>
<sequence length="239" mass="25601">MNRSSQPEPSSDGVAAVERALSIVDAIAQRTEAISLADLSRATGFYKSTLLRLIASLEKSALVVRRADGRYALGTYAHRLGRAYEATYRLAEAVQPLLQQLVDQGTESASFHAYHDTQSRVCLLRVDSHHSTLDRIRVGDLLPLDKGAAGRLLTTYLVKRQTLPPSELTLISMGERDPNCAAVACPVFGPDGEMCGAISLSGPKERFTPAAIKKMSRLANQAAAAATQALGGRWPAGKG</sequence>
<evidence type="ECO:0000259" key="5">
    <source>
        <dbReference type="PROSITE" id="PS51078"/>
    </source>
</evidence>
<dbReference type="SUPFAM" id="SSF55781">
    <property type="entry name" value="GAF domain-like"/>
    <property type="match status" value="1"/>
</dbReference>
<evidence type="ECO:0000313" key="6">
    <source>
        <dbReference type="EMBL" id="OZI58348.1"/>
    </source>
</evidence>
<dbReference type="GO" id="GO:0003700">
    <property type="term" value="F:DNA-binding transcription factor activity"/>
    <property type="evidence" value="ECO:0007669"/>
    <property type="project" value="TreeGrafter"/>
</dbReference>
<dbReference type="EMBL" id="NEVQ01000009">
    <property type="protein sequence ID" value="OZI58348.1"/>
    <property type="molecule type" value="Genomic_DNA"/>
</dbReference>
<feature type="domain" description="HTH iclR-type" evidence="4">
    <location>
        <begin position="14"/>
        <end position="75"/>
    </location>
</feature>
<reference evidence="6 7" key="1">
    <citation type="submission" date="2017-05" db="EMBL/GenBank/DDBJ databases">
        <title>Complete and WGS of Bordetella genogroups.</title>
        <authorList>
            <person name="Spilker T."/>
            <person name="LiPuma J."/>
        </authorList>
    </citation>
    <scope>NUCLEOTIDE SEQUENCE [LARGE SCALE GENOMIC DNA]</scope>
    <source>
        <strain evidence="6 7">AU9919</strain>
    </source>
</reference>
<keyword evidence="1" id="KW-0805">Transcription regulation</keyword>
<keyword evidence="7" id="KW-1185">Reference proteome</keyword>
<dbReference type="InterPro" id="IPR050707">
    <property type="entry name" value="HTH_MetabolicPath_Reg"/>
</dbReference>
<dbReference type="SMART" id="SM00346">
    <property type="entry name" value="HTH_ICLR"/>
    <property type="match status" value="1"/>
</dbReference>
<name>A0A261U8T6_9BORD</name>
<evidence type="ECO:0000256" key="1">
    <source>
        <dbReference type="ARBA" id="ARBA00023015"/>
    </source>
</evidence>
<organism evidence="6 7">
    <name type="scientific">Bordetella genomosp. 4</name>
    <dbReference type="NCBI Taxonomy" id="463044"/>
    <lineage>
        <taxon>Bacteria</taxon>
        <taxon>Pseudomonadati</taxon>
        <taxon>Pseudomonadota</taxon>
        <taxon>Betaproteobacteria</taxon>
        <taxon>Burkholderiales</taxon>
        <taxon>Alcaligenaceae</taxon>
        <taxon>Bordetella</taxon>
    </lineage>
</organism>
<dbReference type="Proteomes" id="UP000216885">
    <property type="component" value="Unassembled WGS sequence"/>
</dbReference>
<keyword evidence="3" id="KW-0804">Transcription</keyword>
<dbReference type="InterPro" id="IPR036388">
    <property type="entry name" value="WH-like_DNA-bd_sf"/>
</dbReference>
<dbReference type="PANTHER" id="PTHR30136">
    <property type="entry name" value="HELIX-TURN-HELIX TRANSCRIPTIONAL REGULATOR, ICLR FAMILY"/>
    <property type="match status" value="1"/>
</dbReference>
<feature type="domain" description="IclR-ED" evidence="5">
    <location>
        <begin position="76"/>
        <end position="232"/>
    </location>
</feature>
<dbReference type="InterPro" id="IPR005471">
    <property type="entry name" value="Tscrpt_reg_IclR_N"/>
</dbReference>
<dbReference type="InterPro" id="IPR029016">
    <property type="entry name" value="GAF-like_dom_sf"/>
</dbReference>
<dbReference type="GO" id="GO:0045892">
    <property type="term" value="P:negative regulation of DNA-templated transcription"/>
    <property type="evidence" value="ECO:0007669"/>
    <property type="project" value="TreeGrafter"/>
</dbReference>
<accession>A0A261U8T6</accession>
<dbReference type="Gene3D" id="1.10.10.10">
    <property type="entry name" value="Winged helix-like DNA-binding domain superfamily/Winged helix DNA-binding domain"/>
    <property type="match status" value="1"/>
</dbReference>
<dbReference type="Pfam" id="PF09339">
    <property type="entry name" value="HTH_IclR"/>
    <property type="match status" value="1"/>
</dbReference>
<dbReference type="PROSITE" id="PS51078">
    <property type="entry name" value="ICLR_ED"/>
    <property type="match status" value="1"/>
</dbReference>
<dbReference type="InterPro" id="IPR014757">
    <property type="entry name" value="Tscrpt_reg_IclR_C"/>
</dbReference>
<dbReference type="PROSITE" id="PS51077">
    <property type="entry name" value="HTH_ICLR"/>
    <property type="match status" value="1"/>
</dbReference>
<dbReference type="GO" id="GO:0003677">
    <property type="term" value="F:DNA binding"/>
    <property type="evidence" value="ECO:0007669"/>
    <property type="project" value="UniProtKB-KW"/>
</dbReference>
<dbReference type="InterPro" id="IPR036390">
    <property type="entry name" value="WH_DNA-bd_sf"/>
</dbReference>
<protein>
    <submittedName>
        <fullName evidence="6">IclR family transcriptional regulator</fullName>
    </submittedName>
</protein>
<evidence type="ECO:0000256" key="2">
    <source>
        <dbReference type="ARBA" id="ARBA00023125"/>
    </source>
</evidence>
<proteinExistence type="predicted"/>
<dbReference type="RefSeq" id="WP_094837511.1">
    <property type="nucleotide sequence ID" value="NZ_NEVQ01000009.1"/>
</dbReference>
<comment type="caution">
    <text evidence="6">The sequence shown here is derived from an EMBL/GenBank/DDBJ whole genome shotgun (WGS) entry which is preliminary data.</text>
</comment>